<evidence type="ECO:0008006" key="7">
    <source>
        <dbReference type="Google" id="ProtNLM"/>
    </source>
</evidence>
<dbReference type="PANTHER" id="PTHR33273">
    <property type="entry name" value="DOMAIN-CONTAINING PROTEIN, PUTATIVE-RELATED"/>
    <property type="match status" value="1"/>
</dbReference>
<evidence type="ECO:0000313" key="6">
    <source>
        <dbReference type="Proteomes" id="UP001159042"/>
    </source>
</evidence>
<dbReference type="Pfam" id="PF07530">
    <property type="entry name" value="PRE_C2HC"/>
    <property type="match status" value="1"/>
</dbReference>
<feature type="region of interest" description="Disordered" evidence="1">
    <location>
        <begin position="747"/>
        <end position="766"/>
    </location>
</feature>
<protein>
    <recommendedName>
        <fullName evidence="7">Reverse transcriptase domain-containing protein</fullName>
    </recommendedName>
</protein>
<accession>A0AAV8VJY0</accession>
<feature type="region of interest" description="Disordered" evidence="1">
    <location>
        <begin position="329"/>
        <end position="365"/>
    </location>
</feature>
<evidence type="ECO:0000256" key="1">
    <source>
        <dbReference type="SAM" id="MobiDB-lite"/>
    </source>
</evidence>
<feature type="domain" description="Reverse transcriptase" evidence="2">
    <location>
        <begin position="651"/>
        <end position="752"/>
    </location>
</feature>
<dbReference type="GO" id="GO:0003824">
    <property type="term" value="F:catalytic activity"/>
    <property type="evidence" value="ECO:0007669"/>
    <property type="project" value="InterPro"/>
</dbReference>
<sequence>METEPVGGSSSSREDSGVIIATLSAENNELRKRVAELTCELAAVRQQATEEAQKAASRHQELMQHLAPSRSGCSEKPAPAQPVPRATPAAPQPTSAKSKGQQKRPRPQVTPDQSASDDERAKTRRTGEAEKTASTSKDANKAAPQVLPEAPQAEQPKIPPMVLRKQENWSHVSRLLKDRKANYVKAKMIGDNSIAITPATAADYRLITKVLEADKQEYHTYSLHEERNLRAVIRGIPTGISEKEIKADLVEQGFTVLSVHRMTSRRDMRTMPLVLVQVPTNQGNLLQSRCTAQPKCVKCGADHETGRCKKSREEPARCANCSGPHPASYRGCPKYPKPAKKTAGAKKPAATAGGQTQPPGPSAAAVPESLRVASWNIDSFTARKHELQEFLTRLEIDVVALQETRLAENMSTKIPGYVVLRQDRNRRGGGVAVATKRGIDHYMLQVPQLDTIEAVAVGIRTSRGDIEGKRNTDWANFRAEMQRSAAIPRIETTDDLEAAVVSLEADIRTALERSTTETREVRRAARRRALRSGAPEHRRIANQLSRRVRAALDEHRQETWRRFVESLNPRDNSLWKTQKALKTRRRPVPPLHGEQGIVHTNRDKAEAFADSLELQCRENQLDDEDEEHTALVERRARQIGQTPDDEEIRTVLSPHLFNIYTSDLPRTDRTSMSLYADDTVLAAQSTEAAMASRYRQRTTDELEEWCNRWKVAINADKSTGIIFTRRPTQRRAQEVTINGEAIQWSNNVKYLGGPPRQDDDVGPPRS</sequence>
<evidence type="ECO:0000259" key="2">
    <source>
        <dbReference type="Pfam" id="PF00078"/>
    </source>
</evidence>
<evidence type="ECO:0000259" key="4">
    <source>
        <dbReference type="Pfam" id="PF07530"/>
    </source>
</evidence>
<gene>
    <name evidence="5" type="ORF">NQ315_011323</name>
</gene>
<name>A0AAV8VJY0_9CUCU</name>
<feature type="region of interest" description="Disordered" evidence="1">
    <location>
        <begin position="46"/>
        <end position="158"/>
    </location>
</feature>
<dbReference type="SUPFAM" id="SSF56219">
    <property type="entry name" value="DNase I-like"/>
    <property type="match status" value="1"/>
</dbReference>
<dbReference type="InterPro" id="IPR005135">
    <property type="entry name" value="Endo/exonuclease/phosphatase"/>
</dbReference>
<comment type="caution">
    <text evidence="5">The sequence shown here is derived from an EMBL/GenBank/DDBJ whole genome shotgun (WGS) entry which is preliminary data.</text>
</comment>
<dbReference type="Proteomes" id="UP001159042">
    <property type="component" value="Unassembled WGS sequence"/>
</dbReference>
<evidence type="ECO:0000313" key="5">
    <source>
        <dbReference type="EMBL" id="KAJ8914335.1"/>
    </source>
</evidence>
<dbReference type="InterPro" id="IPR000477">
    <property type="entry name" value="RT_dom"/>
</dbReference>
<dbReference type="PANTHER" id="PTHR33273:SF2">
    <property type="entry name" value="ENDONUCLEASE_EXONUCLEASE_PHOSPHATASE DOMAIN-CONTAINING PROTEIN"/>
    <property type="match status" value="1"/>
</dbReference>
<feature type="domain" description="Pre-C2HC" evidence="4">
    <location>
        <begin position="243"/>
        <end position="280"/>
    </location>
</feature>
<dbReference type="Gene3D" id="3.60.10.10">
    <property type="entry name" value="Endonuclease/exonuclease/phosphatase"/>
    <property type="match status" value="1"/>
</dbReference>
<dbReference type="InterPro" id="IPR006579">
    <property type="entry name" value="Pre_C2HC_dom"/>
</dbReference>
<dbReference type="Pfam" id="PF00078">
    <property type="entry name" value="RVT_1"/>
    <property type="match status" value="1"/>
</dbReference>
<feature type="compositionally biased region" description="Low complexity" evidence="1">
    <location>
        <begin position="345"/>
        <end position="354"/>
    </location>
</feature>
<dbReference type="InterPro" id="IPR036691">
    <property type="entry name" value="Endo/exonu/phosph_ase_sf"/>
</dbReference>
<feature type="domain" description="Endonuclease/exonuclease/phosphatase" evidence="3">
    <location>
        <begin position="373"/>
        <end position="482"/>
    </location>
</feature>
<reference evidence="5 6" key="1">
    <citation type="journal article" date="2023" name="Insect Mol. Biol.">
        <title>Genome sequencing provides insights into the evolution of gene families encoding plant cell wall-degrading enzymes in longhorned beetles.</title>
        <authorList>
            <person name="Shin N.R."/>
            <person name="Okamura Y."/>
            <person name="Kirsch R."/>
            <person name="Pauchet Y."/>
        </authorList>
    </citation>
    <scope>NUCLEOTIDE SEQUENCE [LARGE SCALE GENOMIC DNA]</scope>
    <source>
        <strain evidence="5">EAD_L_NR</strain>
    </source>
</reference>
<organism evidence="5 6">
    <name type="scientific">Exocentrus adspersus</name>
    <dbReference type="NCBI Taxonomy" id="1586481"/>
    <lineage>
        <taxon>Eukaryota</taxon>
        <taxon>Metazoa</taxon>
        <taxon>Ecdysozoa</taxon>
        <taxon>Arthropoda</taxon>
        <taxon>Hexapoda</taxon>
        <taxon>Insecta</taxon>
        <taxon>Pterygota</taxon>
        <taxon>Neoptera</taxon>
        <taxon>Endopterygota</taxon>
        <taxon>Coleoptera</taxon>
        <taxon>Polyphaga</taxon>
        <taxon>Cucujiformia</taxon>
        <taxon>Chrysomeloidea</taxon>
        <taxon>Cerambycidae</taxon>
        <taxon>Lamiinae</taxon>
        <taxon>Acanthocinini</taxon>
        <taxon>Exocentrus</taxon>
    </lineage>
</organism>
<dbReference type="EMBL" id="JANEYG010000074">
    <property type="protein sequence ID" value="KAJ8914335.1"/>
    <property type="molecule type" value="Genomic_DNA"/>
</dbReference>
<dbReference type="AlphaFoldDB" id="A0AAV8VJY0"/>
<evidence type="ECO:0000259" key="3">
    <source>
        <dbReference type="Pfam" id="PF03372"/>
    </source>
</evidence>
<keyword evidence="6" id="KW-1185">Reference proteome</keyword>
<proteinExistence type="predicted"/>
<feature type="compositionally biased region" description="Basic and acidic residues" evidence="1">
    <location>
        <begin position="117"/>
        <end position="131"/>
    </location>
</feature>
<dbReference type="Pfam" id="PF03372">
    <property type="entry name" value="Exo_endo_phos"/>
    <property type="match status" value="1"/>
</dbReference>